<dbReference type="EMBL" id="RHJS01000002">
    <property type="protein sequence ID" value="RRK30626.1"/>
    <property type="molecule type" value="Genomic_DNA"/>
</dbReference>
<protein>
    <submittedName>
        <fullName evidence="1">Nuclease</fullName>
    </submittedName>
</protein>
<evidence type="ECO:0000313" key="1">
    <source>
        <dbReference type="EMBL" id="RRK30626.1"/>
    </source>
</evidence>
<proteinExistence type="predicted"/>
<reference evidence="1" key="1">
    <citation type="submission" date="2018-10" db="EMBL/GenBank/DDBJ databases">
        <title>Schaedlerella arabinophila gen. nov. sp. nov., isolated from the mouse intestinal tract and comparative analysis with the genome of the closely related altered Schaedler flora strain ASF502.</title>
        <authorList>
            <person name="Miyake S."/>
            <person name="Soh M."/>
            <person name="Seedorf H."/>
        </authorList>
    </citation>
    <scope>NUCLEOTIDE SEQUENCE [LARGE SCALE GENOMIC DNA]</scope>
    <source>
        <strain evidence="1">DSM 106076</strain>
    </source>
</reference>
<dbReference type="AlphaFoldDB" id="A0A3R8KXQ4"/>
<organism evidence="1 2">
    <name type="scientific">Schaedlerella arabinosiphila</name>
    <dbReference type="NCBI Taxonomy" id="2044587"/>
    <lineage>
        <taxon>Bacteria</taxon>
        <taxon>Bacillati</taxon>
        <taxon>Bacillota</taxon>
        <taxon>Clostridia</taxon>
        <taxon>Lachnospirales</taxon>
        <taxon>Lachnospiraceae</taxon>
        <taxon>Schaedlerella</taxon>
    </lineage>
</organism>
<comment type="caution">
    <text evidence="1">The sequence shown here is derived from an EMBL/GenBank/DDBJ whole genome shotgun (WGS) entry which is preliminary data.</text>
</comment>
<evidence type="ECO:0000313" key="2">
    <source>
        <dbReference type="Proteomes" id="UP000274920"/>
    </source>
</evidence>
<dbReference type="Proteomes" id="UP000274920">
    <property type="component" value="Unassembled WGS sequence"/>
</dbReference>
<keyword evidence="2" id="KW-1185">Reference proteome</keyword>
<gene>
    <name evidence="1" type="ORF">EBB54_03970</name>
</gene>
<name>A0A3R8KXQ4_9FIRM</name>
<sequence length="288" mass="32699">MEIRKRKGKQVGRLTVTEQIDQKHQEDLQRLRGFRLLDDDFLTKCFEGDTASIELVLQIVLEKPDLKVLDVRTQVFVENLLNRSVRFDILATDSTGAKINVEIQRADKGAGRKRARYNSSMMDAALLKKGDDFDNLPETWVVFITENDVIGKGLPLYPVERCFLGTGERFEDGSHILYVNGAYRGDTPIGKLMHDFSCTNAADMHYTTLADRVRFFKESKEGILIMCKVMEDMRKESLQEGVKEGIKEGAINTAKRMLEDGMLTLEKIAEYAGLPLDEVKKLKAERTA</sequence>
<accession>A0A3R8KXQ4</accession>
<dbReference type="Pfam" id="PF12784">
    <property type="entry name" value="PDDEXK_2"/>
    <property type="match status" value="1"/>
</dbReference>
<dbReference type="RefSeq" id="WP_125126430.1">
    <property type="nucleotide sequence ID" value="NZ_RHJS01000002.1"/>
</dbReference>